<evidence type="ECO:0000313" key="3">
    <source>
        <dbReference type="Proteomes" id="UP001278500"/>
    </source>
</evidence>
<accession>A0AAE0J6Y3</accession>
<reference evidence="2" key="2">
    <citation type="submission" date="2023-06" db="EMBL/GenBank/DDBJ databases">
        <authorList>
            <consortium name="Lawrence Berkeley National Laboratory"/>
            <person name="Haridas S."/>
            <person name="Hensen N."/>
            <person name="Bonometti L."/>
            <person name="Westerberg I."/>
            <person name="Brannstrom I.O."/>
            <person name="Guillou S."/>
            <person name="Cros-Aarteil S."/>
            <person name="Calhoun S."/>
            <person name="Kuo A."/>
            <person name="Mondo S."/>
            <person name="Pangilinan J."/>
            <person name="Riley R."/>
            <person name="Labutti K."/>
            <person name="Andreopoulos B."/>
            <person name="Lipzen A."/>
            <person name="Chen C."/>
            <person name="Yanf M."/>
            <person name="Daum C."/>
            <person name="Ng V."/>
            <person name="Clum A."/>
            <person name="Steindorff A."/>
            <person name="Ohm R."/>
            <person name="Martin F."/>
            <person name="Silar P."/>
            <person name="Natvig D."/>
            <person name="Lalanne C."/>
            <person name="Gautier V."/>
            <person name="Ament-Velasquez S.L."/>
            <person name="Kruys A."/>
            <person name="Hutchinson M.I."/>
            <person name="Powell A.J."/>
            <person name="Barry K."/>
            <person name="Miller A.N."/>
            <person name="Grigoriev I.V."/>
            <person name="Debuchy R."/>
            <person name="Gladieux P."/>
            <person name="Thoren M.H."/>
            <person name="Johannesson H."/>
        </authorList>
    </citation>
    <scope>NUCLEOTIDE SEQUENCE</scope>
    <source>
        <strain evidence="2">CBS 560.94</strain>
    </source>
</reference>
<gene>
    <name evidence="2" type="ORF">B0H65DRAFT_310760</name>
</gene>
<dbReference type="EMBL" id="JAUEPP010000008">
    <property type="protein sequence ID" value="KAK3338024.1"/>
    <property type="molecule type" value="Genomic_DNA"/>
</dbReference>
<evidence type="ECO:0000256" key="1">
    <source>
        <dbReference type="SAM" id="MobiDB-lite"/>
    </source>
</evidence>
<sequence>MSTNHSRSRSTTAEVVSHDGFILPHLSHSREAVQTGQSKQWCLNRKWLTGHFLATHHALMRDFCFLADLPGPTRTSPTTTTTDRSFALNREGFLDKSEAQMVVCSTSSSSSSYNSDPLETDAEKKPMVAGERDGQISERWASMLQAVVRLSWTWRSSPKELLTTALSHQQSGRDRRCQQVCPFKTHLPAFNAQIGLVRKRG</sequence>
<dbReference type="GeneID" id="87860448"/>
<evidence type="ECO:0000313" key="2">
    <source>
        <dbReference type="EMBL" id="KAK3338024.1"/>
    </source>
</evidence>
<keyword evidence="3" id="KW-1185">Reference proteome</keyword>
<feature type="region of interest" description="Disordered" evidence="1">
    <location>
        <begin position="107"/>
        <end position="128"/>
    </location>
</feature>
<dbReference type="RefSeq" id="XP_062677475.1">
    <property type="nucleotide sequence ID" value="XM_062823294.1"/>
</dbReference>
<dbReference type="AlphaFoldDB" id="A0AAE0J6Y3"/>
<comment type="caution">
    <text evidence="2">The sequence shown here is derived from an EMBL/GenBank/DDBJ whole genome shotgun (WGS) entry which is preliminary data.</text>
</comment>
<proteinExistence type="predicted"/>
<organism evidence="2 3">
    <name type="scientific">Neurospora tetraspora</name>
    <dbReference type="NCBI Taxonomy" id="94610"/>
    <lineage>
        <taxon>Eukaryota</taxon>
        <taxon>Fungi</taxon>
        <taxon>Dikarya</taxon>
        <taxon>Ascomycota</taxon>
        <taxon>Pezizomycotina</taxon>
        <taxon>Sordariomycetes</taxon>
        <taxon>Sordariomycetidae</taxon>
        <taxon>Sordariales</taxon>
        <taxon>Sordariaceae</taxon>
        <taxon>Neurospora</taxon>
    </lineage>
</organism>
<reference evidence="2" key="1">
    <citation type="journal article" date="2023" name="Mol. Phylogenet. Evol.">
        <title>Genome-scale phylogeny and comparative genomics of the fungal order Sordariales.</title>
        <authorList>
            <person name="Hensen N."/>
            <person name="Bonometti L."/>
            <person name="Westerberg I."/>
            <person name="Brannstrom I.O."/>
            <person name="Guillou S."/>
            <person name="Cros-Aarteil S."/>
            <person name="Calhoun S."/>
            <person name="Haridas S."/>
            <person name="Kuo A."/>
            <person name="Mondo S."/>
            <person name="Pangilinan J."/>
            <person name="Riley R."/>
            <person name="LaButti K."/>
            <person name="Andreopoulos B."/>
            <person name="Lipzen A."/>
            <person name="Chen C."/>
            <person name="Yan M."/>
            <person name="Daum C."/>
            <person name="Ng V."/>
            <person name="Clum A."/>
            <person name="Steindorff A."/>
            <person name="Ohm R.A."/>
            <person name="Martin F."/>
            <person name="Silar P."/>
            <person name="Natvig D.O."/>
            <person name="Lalanne C."/>
            <person name="Gautier V."/>
            <person name="Ament-Velasquez S.L."/>
            <person name="Kruys A."/>
            <person name="Hutchinson M.I."/>
            <person name="Powell A.J."/>
            <person name="Barry K."/>
            <person name="Miller A.N."/>
            <person name="Grigoriev I.V."/>
            <person name="Debuchy R."/>
            <person name="Gladieux P."/>
            <person name="Hiltunen Thoren M."/>
            <person name="Johannesson H."/>
        </authorList>
    </citation>
    <scope>NUCLEOTIDE SEQUENCE</scope>
    <source>
        <strain evidence="2">CBS 560.94</strain>
    </source>
</reference>
<dbReference type="Proteomes" id="UP001278500">
    <property type="component" value="Unassembled WGS sequence"/>
</dbReference>
<protein>
    <submittedName>
        <fullName evidence="2">Uncharacterized protein</fullName>
    </submittedName>
</protein>
<name>A0AAE0J6Y3_9PEZI</name>